<dbReference type="OrthoDB" id="514248at2759"/>
<dbReference type="GO" id="GO:0005634">
    <property type="term" value="C:nucleus"/>
    <property type="evidence" value="ECO:0007669"/>
    <property type="project" value="TreeGrafter"/>
</dbReference>
<evidence type="ECO:0000313" key="5">
    <source>
        <dbReference type="Proteomes" id="UP000765509"/>
    </source>
</evidence>
<dbReference type="GO" id="GO:0008168">
    <property type="term" value="F:methyltransferase activity"/>
    <property type="evidence" value="ECO:0007669"/>
    <property type="project" value="UniProtKB-KW"/>
</dbReference>
<evidence type="ECO:0008006" key="6">
    <source>
        <dbReference type="Google" id="ProtNLM"/>
    </source>
</evidence>
<feature type="compositionally biased region" description="Low complexity" evidence="3">
    <location>
        <begin position="435"/>
        <end position="446"/>
    </location>
</feature>
<gene>
    <name evidence="4" type="ORF">O181_064895</name>
</gene>
<dbReference type="InterPro" id="IPR029063">
    <property type="entry name" value="SAM-dependent_MTases_sf"/>
</dbReference>
<keyword evidence="5" id="KW-1185">Reference proteome</keyword>
<dbReference type="PANTHER" id="PTHR13393:SF0">
    <property type="entry name" value="RNA N6-ADENOSINE-METHYLTRANSFERASE METTL16"/>
    <property type="match status" value="1"/>
</dbReference>
<name>A0A9Q3ELC5_9BASI</name>
<dbReference type="Gene3D" id="3.40.50.150">
    <property type="entry name" value="Vaccinia Virus protein VP39"/>
    <property type="match status" value="1"/>
</dbReference>
<dbReference type="GO" id="GO:0070475">
    <property type="term" value="P:rRNA base methylation"/>
    <property type="evidence" value="ECO:0007669"/>
    <property type="project" value="TreeGrafter"/>
</dbReference>
<dbReference type="Pfam" id="PF05971">
    <property type="entry name" value="Methyltransf_10"/>
    <property type="match status" value="1"/>
</dbReference>
<dbReference type="AlphaFoldDB" id="A0A9Q3ELC5"/>
<evidence type="ECO:0000313" key="4">
    <source>
        <dbReference type="EMBL" id="MBW0525180.1"/>
    </source>
</evidence>
<reference evidence="4" key="1">
    <citation type="submission" date="2021-03" db="EMBL/GenBank/DDBJ databases">
        <title>Draft genome sequence of rust myrtle Austropuccinia psidii MF-1, a brazilian biotype.</title>
        <authorList>
            <person name="Quecine M.C."/>
            <person name="Pachon D.M.R."/>
            <person name="Bonatelli M.L."/>
            <person name="Correr F.H."/>
            <person name="Franceschini L.M."/>
            <person name="Leite T.F."/>
            <person name="Margarido G.R.A."/>
            <person name="Almeida C.A."/>
            <person name="Ferrarezi J.A."/>
            <person name="Labate C.A."/>
        </authorList>
    </citation>
    <scope>NUCLEOTIDE SEQUENCE</scope>
    <source>
        <strain evidence="4">MF-1</strain>
    </source>
</reference>
<evidence type="ECO:0000256" key="3">
    <source>
        <dbReference type="SAM" id="MobiDB-lite"/>
    </source>
</evidence>
<dbReference type="SUPFAM" id="SSF53335">
    <property type="entry name" value="S-adenosyl-L-methionine-dependent methyltransferases"/>
    <property type="match status" value="1"/>
</dbReference>
<evidence type="ECO:0000256" key="1">
    <source>
        <dbReference type="ARBA" id="ARBA00022603"/>
    </source>
</evidence>
<proteinExistence type="predicted"/>
<keyword evidence="2" id="KW-0808">Transferase</keyword>
<organism evidence="4 5">
    <name type="scientific">Austropuccinia psidii MF-1</name>
    <dbReference type="NCBI Taxonomy" id="1389203"/>
    <lineage>
        <taxon>Eukaryota</taxon>
        <taxon>Fungi</taxon>
        <taxon>Dikarya</taxon>
        <taxon>Basidiomycota</taxon>
        <taxon>Pucciniomycotina</taxon>
        <taxon>Pucciniomycetes</taxon>
        <taxon>Pucciniales</taxon>
        <taxon>Sphaerophragmiaceae</taxon>
        <taxon>Austropuccinia</taxon>
    </lineage>
</organism>
<sequence length="495" mass="55790">MHPNNPYAIRRPNFHSLAQLCPSLKSFLTTNQNDNELSIDLKNPEAVRQLTYALLLKDFDLKLELPSDRLCPIVPGRLDYCLWVIDILKSNPEFDRLGGDILIIDIGTGSSAIYPLLFSRLLPKAKSLATEIDSLSLNSAINNVTLNSLSDTITIHKPVHSNQQAILPIERIVADAKRFKYIITLCNPPFYCSQLEIENLSSSREDLPIGICTGSEVEMICEGGEERFIEVMMKDSLTVGNQIRWFTSLCGKYTTLSFVINLYKSLGGNNFAISEFNPGRTKRWAIAWSWQHYRLSDNISRALGAPSPRLKDSKRLLPLPNLLEYFFPLASFGLFSKKILSDRITKTLQEIESCTLSESCSDYWKIGVMEKTWSRSARRKRKFGAANQSQIDSIGQSNLLAGCENQKAEAQSILAHPILKVKVLLKTYQANPPTQSSQAASAGHSQNLAASSDNHTKHDISCNCGLKLEIEWEYGLRRDDFESFWNHLLKRLRNS</sequence>
<keyword evidence="1" id="KW-0489">Methyltransferase</keyword>
<accession>A0A9Q3ELC5</accession>
<protein>
    <recommendedName>
        <fullName evidence="6">U6 small nuclear RNA (adenine-(43)-N(6))-methyltransferase</fullName>
    </recommendedName>
</protein>
<dbReference type="PANTHER" id="PTHR13393">
    <property type="entry name" value="SAM-DEPENDENT METHYLTRANSFERASE"/>
    <property type="match status" value="1"/>
</dbReference>
<evidence type="ECO:0000256" key="2">
    <source>
        <dbReference type="ARBA" id="ARBA00022679"/>
    </source>
</evidence>
<dbReference type="Proteomes" id="UP000765509">
    <property type="component" value="Unassembled WGS sequence"/>
</dbReference>
<comment type="caution">
    <text evidence="4">The sequence shown here is derived from an EMBL/GenBank/DDBJ whole genome shotgun (WGS) entry which is preliminary data.</text>
</comment>
<dbReference type="EMBL" id="AVOT02031613">
    <property type="protein sequence ID" value="MBW0525180.1"/>
    <property type="molecule type" value="Genomic_DNA"/>
</dbReference>
<feature type="region of interest" description="Disordered" evidence="3">
    <location>
        <begin position="434"/>
        <end position="456"/>
    </location>
</feature>
<dbReference type="InterPro" id="IPR010286">
    <property type="entry name" value="METTL16/RlmF"/>
</dbReference>